<reference evidence="4" key="2">
    <citation type="submission" date="2018-10" db="UniProtKB">
        <authorList>
            <consortium name="EnsemblPlants"/>
        </authorList>
    </citation>
    <scope>IDENTIFICATION</scope>
</reference>
<dbReference type="GeneID" id="123072126"/>
<dbReference type="Gramene" id="TraesSTA3B03G01733070.1">
    <property type="protein sequence ID" value="TraesSTA3B03G01733070.1"/>
    <property type="gene ID" value="TraesSTA3B03G01733070"/>
</dbReference>
<evidence type="ECO:0000313" key="4">
    <source>
        <dbReference type="EnsemblPlants" id="TraesCS3B02G480600.1"/>
    </source>
</evidence>
<dbReference type="SUPFAM" id="SSF81383">
    <property type="entry name" value="F-box domain"/>
    <property type="match status" value="1"/>
</dbReference>
<evidence type="ECO:0000259" key="2">
    <source>
        <dbReference type="Pfam" id="PF00646"/>
    </source>
</evidence>
<dbReference type="Gramene" id="TraesCS3B03G1188300.1">
    <property type="protein sequence ID" value="TraesCS3B03G1188300.1.CDS"/>
    <property type="gene ID" value="TraesCS3B03G1188300"/>
</dbReference>
<feature type="domain" description="F-box protein AT5G49610-like beta-propeller" evidence="3">
    <location>
        <begin position="128"/>
        <end position="329"/>
    </location>
</feature>
<dbReference type="OMA" id="YKGDSIT"/>
<dbReference type="Gramene" id="TraesMAC3B03G01744590.1">
    <property type="protein sequence ID" value="TraesMAC3B03G01744590.1"/>
    <property type="gene ID" value="TraesMAC3B03G01744590"/>
</dbReference>
<evidence type="ECO:0000313" key="5">
    <source>
        <dbReference type="Proteomes" id="UP000019116"/>
    </source>
</evidence>
<dbReference type="AlphaFoldDB" id="A0A3B6FZL6"/>
<dbReference type="Gramene" id="TraesNOR3B03G01767610.1">
    <property type="protein sequence ID" value="TraesNOR3B03G01767610.1"/>
    <property type="gene ID" value="TraesNOR3B03G01767610"/>
</dbReference>
<dbReference type="Gramene" id="TraesLDM3B03G01743270.1">
    <property type="protein sequence ID" value="TraesLDM3B03G01743270.1"/>
    <property type="gene ID" value="TraesLDM3B03G01743270"/>
</dbReference>
<dbReference type="STRING" id="4565.A0A3B6FZL6"/>
<dbReference type="EnsemblPlants" id="TraesCS3B02G480600.1">
    <property type="protein sequence ID" value="TraesCS3B02G480600.1"/>
    <property type="gene ID" value="TraesCS3B02G480600"/>
</dbReference>
<organism evidence="4">
    <name type="scientific">Triticum aestivum</name>
    <name type="common">Wheat</name>
    <dbReference type="NCBI Taxonomy" id="4565"/>
    <lineage>
        <taxon>Eukaryota</taxon>
        <taxon>Viridiplantae</taxon>
        <taxon>Streptophyta</taxon>
        <taxon>Embryophyta</taxon>
        <taxon>Tracheophyta</taxon>
        <taxon>Spermatophyta</taxon>
        <taxon>Magnoliopsida</taxon>
        <taxon>Liliopsida</taxon>
        <taxon>Poales</taxon>
        <taxon>Poaceae</taxon>
        <taxon>BOP clade</taxon>
        <taxon>Pooideae</taxon>
        <taxon>Triticodae</taxon>
        <taxon>Triticeae</taxon>
        <taxon>Triticinae</taxon>
        <taxon>Triticum</taxon>
    </lineage>
</organism>
<dbReference type="Gramene" id="TraesJAG3B03G01751670.1">
    <property type="protein sequence ID" value="TraesJAG3B03G01751670.1"/>
    <property type="gene ID" value="TraesJAG3B03G01751670"/>
</dbReference>
<dbReference type="OrthoDB" id="10302013at2759"/>
<dbReference type="PANTHER" id="PTHR32133">
    <property type="entry name" value="OS07G0120400 PROTEIN"/>
    <property type="match status" value="1"/>
</dbReference>
<name>A0A3B6FZL6_WHEAT</name>
<gene>
    <name evidence="4" type="primary">LOC123072126</name>
</gene>
<sequence>MSARAEMSPRRRRRRASPPPASLPDDDDMLREILLRLPPRPSSLPRASLVSKRWRSLVADPQFQRRFRNHHGKPPLLGFFVEDRRSCPFFPMLGRPDRIPRARFSMPPNKDDRIPGARFSMSLNGDNRIVDCRHGLVLFLGRGPPHHLLVWDPVAREQRHLFLPPELDQLSFFNAAVLRPTRGHFQVALIAFAGITRFSACLYSSETGIWGNINSLELESHILPLEGAGTLIGNSLCWLLRVLPHYAILEFDLDTQSLAVAELPALEGDQELRIIPAEDGRLGFIHVSQFHAQLWKRKPDSDGLAVWVLDRAIEFEELRSTYKGDSITLVGFAEESNAVLALTVSGVFMVYLQSVEFKKISNVRSNFTYYPFACCYAAGTGILDGHDGDEVLNNM</sequence>
<dbReference type="Proteomes" id="UP000019116">
    <property type="component" value="Chromosome 3B"/>
</dbReference>
<keyword evidence="5" id="KW-1185">Reference proteome</keyword>
<dbReference type="Gramene" id="TraesLAC3B03G01685340.1">
    <property type="protein sequence ID" value="TraesLAC3B03G01685340.1"/>
    <property type="gene ID" value="TraesLAC3B03G01685340"/>
</dbReference>
<dbReference type="Pfam" id="PF00646">
    <property type="entry name" value="F-box"/>
    <property type="match status" value="1"/>
</dbReference>
<dbReference type="InterPro" id="IPR001810">
    <property type="entry name" value="F-box_dom"/>
</dbReference>
<dbReference type="PANTHER" id="PTHR32133:SF360">
    <property type="entry name" value="F-BOX DOMAIN-CONTAINING PROTEIN"/>
    <property type="match status" value="1"/>
</dbReference>
<dbReference type="Pfam" id="PF23635">
    <property type="entry name" value="Beta-prop_AT5G49610-like"/>
    <property type="match status" value="1"/>
</dbReference>
<dbReference type="Gramene" id="TraesWEE_scaffold_109129_01G000100.1">
    <property type="protein sequence ID" value="TraesWEE_scaffold_109129_01G000100.1"/>
    <property type="gene ID" value="TraesWEE_scaffold_109129_01G000100"/>
</dbReference>
<feature type="domain" description="F-box" evidence="2">
    <location>
        <begin position="26"/>
        <end position="63"/>
    </location>
</feature>
<feature type="region of interest" description="Disordered" evidence="1">
    <location>
        <begin position="1"/>
        <end position="27"/>
    </location>
</feature>
<proteinExistence type="predicted"/>
<dbReference type="InterPro" id="IPR036047">
    <property type="entry name" value="F-box-like_dom_sf"/>
</dbReference>
<reference evidence="4" key="1">
    <citation type="submission" date="2018-08" db="EMBL/GenBank/DDBJ databases">
        <authorList>
            <person name="Rossello M."/>
        </authorList>
    </citation>
    <scope>NUCLEOTIDE SEQUENCE [LARGE SCALE GENOMIC DNA]</scope>
    <source>
        <strain evidence="4">cv. Chinese Spring</strain>
    </source>
</reference>
<accession>A0A3B6FZL6</accession>
<dbReference type="Gramene" id="TraesCS3B02G480600.1">
    <property type="protein sequence ID" value="TraesCS3B02G480600.1"/>
    <property type="gene ID" value="TraesCS3B02G480600"/>
</dbReference>
<dbReference type="InterPro" id="IPR056594">
    <property type="entry name" value="AT5G49610-like_b-prop"/>
</dbReference>
<evidence type="ECO:0000259" key="3">
    <source>
        <dbReference type="Pfam" id="PF23635"/>
    </source>
</evidence>
<dbReference type="RefSeq" id="XP_044351618.1">
    <property type="nucleotide sequence ID" value="XM_044495683.1"/>
</dbReference>
<dbReference type="Gene3D" id="1.20.1280.50">
    <property type="match status" value="1"/>
</dbReference>
<evidence type="ECO:0000256" key="1">
    <source>
        <dbReference type="SAM" id="MobiDB-lite"/>
    </source>
</evidence>
<protein>
    <submittedName>
        <fullName evidence="4">Uncharacterized protein</fullName>
    </submittedName>
</protein>